<feature type="binding site" evidence="6">
    <location>
        <position position="140"/>
    </location>
    <ligand>
        <name>FAD</name>
        <dbReference type="ChEBI" id="CHEBI:57692"/>
    </ligand>
</feature>
<dbReference type="VEuPathDB" id="VectorBase:ACUA022743"/>
<protein>
    <recommendedName>
        <fullName evidence="7">FAD-binding FR-type domain-containing protein</fullName>
    </recommendedName>
</protein>
<comment type="cofactor">
    <cofactor evidence="1 6">
        <name>FAD</name>
        <dbReference type="ChEBI" id="CHEBI:57692"/>
    </cofactor>
</comment>
<dbReference type="Gene3D" id="2.40.30.10">
    <property type="entry name" value="Translation factors"/>
    <property type="match status" value="1"/>
</dbReference>
<dbReference type="PROSITE" id="PS51384">
    <property type="entry name" value="FAD_FR"/>
    <property type="match status" value="1"/>
</dbReference>
<evidence type="ECO:0000313" key="9">
    <source>
        <dbReference type="Proteomes" id="UP000075883"/>
    </source>
</evidence>
<feature type="binding site" evidence="6">
    <location>
        <position position="139"/>
    </location>
    <ligand>
        <name>FAD</name>
        <dbReference type="ChEBI" id="CHEBI:57692"/>
    </ligand>
</feature>
<dbReference type="InterPro" id="IPR001834">
    <property type="entry name" value="CBR-like"/>
</dbReference>
<keyword evidence="4 6" id="KW-0274">FAD</keyword>
<evidence type="ECO:0000256" key="6">
    <source>
        <dbReference type="PIRSR" id="PIRSR601834-1"/>
    </source>
</evidence>
<proteinExistence type="inferred from homology"/>
<dbReference type="Proteomes" id="UP000075883">
    <property type="component" value="Unassembled WGS sequence"/>
</dbReference>
<feature type="domain" description="FAD-binding FR-type" evidence="7">
    <location>
        <begin position="37"/>
        <end position="190"/>
    </location>
</feature>
<feature type="binding site" evidence="6">
    <location>
        <position position="158"/>
    </location>
    <ligand>
        <name>FAD</name>
        <dbReference type="ChEBI" id="CHEBI:57692"/>
    </ligand>
</feature>
<dbReference type="InterPro" id="IPR008333">
    <property type="entry name" value="Cbr1-like_FAD-bd_dom"/>
</dbReference>
<feature type="binding site" evidence="6">
    <location>
        <position position="166"/>
    </location>
    <ligand>
        <name>FAD</name>
        <dbReference type="ChEBI" id="CHEBI:57692"/>
    </ligand>
</feature>
<evidence type="ECO:0000256" key="3">
    <source>
        <dbReference type="ARBA" id="ARBA00022630"/>
    </source>
</evidence>
<evidence type="ECO:0000313" key="8">
    <source>
        <dbReference type="EnsemblMetazoa" id="ACUA022743-PA"/>
    </source>
</evidence>
<feature type="binding site" evidence="6">
    <location>
        <position position="156"/>
    </location>
    <ligand>
        <name>FAD</name>
        <dbReference type="ChEBI" id="CHEBI:57692"/>
    </ligand>
</feature>
<dbReference type="InterPro" id="IPR001433">
    <property type="entry name" value="OxRdtase_FAD/NAD-bd"/>
</dbReference>
<dbReference type="InterPro" id="IPR017938">
    <property type="entry name" value="Riboflavin_synthase-like_b-brl"/>
</dbReference>
<evidence type="ECO:0000256" key="5">
    <source>
        <dbReference type="ARBA" id="ARBA00023002"/>
    </source>
</evidence>
<sequence length="340" mass="38687">MNDEDPTCCGSGCTQCVLDVKPSQHTLPANVTNVFDRTYKPFVCETITQATANVFRFRFRYVPNITNDRERLIVPPGCHLMLRALKATHHNPPATGNNLLLQAWLKESSLEIAQQCSTIAAKKPTPKYDKSEDDLYFSRPYTPITFDQEKGTFDVLLKLEPAGLMSHYLASLSVGSRTEWKGVYGDFLWKRNQYRNVVAFVQGVAIAPIYSTLRAILDDDEDETRVMLCACFRDLANVLLHDELHTLAGFWNFKYGIYLSRRTCACSAAAQSCNCLAMHLKYNEPIYDRRLGAEEIEQLLQRQLSDGKQTLLVLLCGTEPFTAFIKSSLKRMEIENYYTF</sequence>
<dbReference type="CDD" id="cd06183">
    <property type="entry name" value="cyt_b5_reduct_like"/>
    <property type="match status" value="1"/>
</dbReference>
<evidence type="ECO:0000256" key="4">
    <source>
        <dbReference type="ARBA" id="ARBA00022827"/>
    </source>
</evidence>
<keyword evidence="3 6" id="KW-0285">Flavoprotein</keyword>
<dbReference type="Gene3D" id="3.40.50.80">
    <property type="entry name" value="Nucleotide-binding domain of ferredoxin-NADP reductase (FNR) module"/>
    <property type="match status" value="1"/>
</dbReference>
<dbReference type="EnsemblMetazoa" id="ACUA022743-RA">
    <property type="protein sequence ID" value="ACUA022743-PA"/>
    <property type="gene ID" value="ACUA022743"/>
</dbReference>
<evidence type="ECO:0000259" key="7">
    <source>
        <dbReference type="PROSITE" id="PS51384"/>
    </source>
</evidence>
<dbReference type="GO" id="GO:0016491">
    <property type="term" value="F:oxidoreductase activity"/>
    <property type="evidence" value="ECO:0007669"/>
    <property type="project" value="UniProtKB-KW"/>
</dbReference>
<reference evidence="9" key="1">
    <citation type="submission" date="2013-09" db="EMBL/GenBank/DDBJ databases">
        <title>The Genome Sequence of Anopheles culicifacies species A.</title>
        <authorList>
            <consortium name="The Broad Institute Genomics Platform"/>
            <person name="Neafsey D.E."/>
            <person name="Besansky N."/>
            <person name="Howell P."/>
            <person name="Walton C."/>
            <person name="Young S.K."/>
            <person name="Zeng Q."/>
            <person name="Gargeya S."/>
            <person name="Fitzgerald M."/>
            <person name="Haas B."/>
            <person name="Abouelleil A."/>
            <person name="Allen A.W."/>
            <person name="Alvarado L."/>
            <person name="Arachchi H.M."/>
            <person name="Berlin A.M."/>
            <person name="Chapman S.B."/>
            <person name="Gainer-Dewar J."/>
            <person name="Goldberg J."/>
            <person name="Griggs A."/>
            <person name="Gujja S."/>
            <person name="Hansen M."/>
            <person name="Howarth C."/>
            <person name="Imamovic A."/>
            <person name="Ireland A."/>
            <person name="Larimer J."/>
            <person name="McCowan C."/>
            <person name="Murphy C."/>
            <person name="Pearson M."/>
            <person name="Poon T.W."/>
            <person name="Priest M."/>
            <person name="Roberts A."/>
            <person name="Saif S."/>
            <person name="Shea T."/>
            <person name="Sisk P."/>
            <person name="Sykes S."/>
            <person name="Wortman J."/>
            <person name="Nusbaum C."/>
            <person name="Birren B."/>
        </authorList>
    </citation>
    <scope>NUCLEOTIDE SEQUENCE [LARGE SCALE GENOMIC DNA]</scope>
    <source>
        <strain evidence="9">A-37</strain>
    </source>
</reference>
<evidence type="ECO:0000256" key="2">
    <source>
        <dbReference type="ARBA" id="ARBA00006105"/>
    </source>
</evidence>
<dbReference type="InterPro" id="IPR039261">
    <property type="entry name" value="FNR_nucleotide-bd"/>
</dbReference>
<accession>A0A182MNT9</accession>
<keyword evidence="9" id="KW-1185">Reference proteome</keyword>
<dbReference type="PANTHER" id="PTHR19370:SF184">
    <property type="entry name" value="NADH-CYTOCHROME B5 REDUCTASE-LIKE"/>
    <property type="match status" value="1"/>
</dbReference>
<dbReference type="SUPFAM" id="SSF63380">
    <property type="entry name" value="Riboflavin synthase domain-like"/>
    <property type="match status" value="1"/>
</dbReference>
<dbReference type="PRINTS" id="PR00406">
    <property type="entry name" value="CYTB5RDTASE"/>
</dbReference>
<organism evidence="8 9">
    <name type="scientific">Anopheles culicifacies</name>
    <dbReference type="NCBI Taxonomy" id="139723"/>
    <lineage>
        <taxon>Eukaryota</taxon>
        <taxon>Metazoa</taxon>
        <taxon>Ecdysozoa</taxon>
        <taxon>Arthropoda</taxon>
        <taxon>Hexapoda</taxon>
        <taxon>Insecta</taxon>
        <taxon>Pterygota</taxon>
        <taxon>Neoptera</taxon>
        <taxon>Endopterygota</taxon>
        <taxon>Diptera</taxon>
        <taxon>Nematocera</taxon>
        <taxon>Culicoidea</taxon>
        <taxon>Culicidae</taxon>
        <taxon>Anophelinae</taxon>
        <taxon>Anopheles</taxon>
        <taxon>culicifacies species complex</taxon>
    </lineage>
</organism>
<name>A0A182MNT9_9DIPT</name>
<dbReference type="InterPro" id="IPR017927">
    <property type="entry name" value="FAD-bd_FR_type"/>
</dbReference>
<dbReference type="EMBL" id="AXCM01001504">
    <property type="status" value="NOT_ANNOTATED_CDS"/>
    <property type="molecule type" value="Genomic_DNA"/>
</dbReference>
<dbReference type="STRING" id="139723.A0A182MNT9"/>
<dbReference type="SUPFAM" id="SSF52343">
    <property type="entry name" value="Ferredoxin reductase-like, C-terminal NADP-linked domain"/>
    <property type="match status" value="1"/>
</dbReference>
<dbReference type="PANTHER" id="PTHR19370">
    <property type="entry name" value="NADH-CYTOCHROME B5 REDUCTASE"/>
    <property type="match status" value="1"/>
</dbReference>
<comment type="similarity">
    <text evidence="2">Belongs to the flavoprotein pyridine nucleotide cytochrome reductase family.</text>
</comment>
<dbReference type="Pfam" id="PF00175">
    <property type="entry name" value="NAD_binding_1"/>
    <property type="match status" value="1"/>
</dbReference>
<feature type="binding site" evidence="6">
    <location>
        <position position="141"/>
    </location>
    <ligand>
        <name>FAD</name>
        <dbReference type="ChEBI" id="CHEBI:57692"/>
    </ligand>
</feature>
<keyword evidence="5" id="KW-0560">Oxidoreductase</keyword>
<dbReference type="AlphaFoldDB" id="A0A182MNT9"/>
<dbReference type="Pfam" id="PF00970">
    <property type="entry name" value="FAD_binding_6"/>
    <property type="match status" value="1"/>
</dbReference>
<reference evidence="8" key="2">
    <citation type="submission" date="2020-05" db="UniProtKB">
        <authorList>
            <consortium name="EnsemblMetazoa"/>
        </authorList>
    </citation>
    <scope>IDENTIFICATION</scope>
    <source>
        <strain evidence="8">A-37</strain>
    </source>
</reference>
<feature type="binding site" evidence="6">
    <location>
        <position position="165"/>
    </location>
    <ligand>
        <name>FAD</name>
        <dbReference type="ChEBI" id="CHEBI:57692"/>
    </ligand>
</feature>
<evidence type="ECO:0000256" key="1">
    <source>
        <dbReference type="ARBA" id="ARBA00001974"/>
    </source>
</evidence>